<evidence type="ECO:0000256" key="1">
    <source>
        <dbReference type="SAM" id="Phobius"/>
    </source>
</evidence>
<evidence type="ECO:0000313" key="3">
    <source>
        <dbReference type="Proteomes" id="UP000283644"/>
    </source>
</evidence>
<feature type="transmembrane region" description="Helical" evidence="1">
    <location>
        <begin position="12"/>
        <end position="30"/>
    </location>
</feature>
<dbReference type="EMBL" id="QXGH01000035">
    <property type="protein sequence ID" value="RHW24170.1"/>
    <property type="molecule type" value="Genomic_DNA"/>
</dbReference>
<gene>
    <name evidence="2" type="ORF">D0Z08_25975</name>
</gene>
<accession>A0A417XV61</accession>
<keyword evidence="1" id="KW-0812">Transmembrane</keyword>
<organism evidence="2 3">
    <name type="scientific">Nocardioides immobilis</name>
    <dbReference type="NCBI Taxonomy" id="2049295"/>
    <lineage>
        <taxon>Bacteria</taxon>
        <taxon>Bacillati</taxon>
        <taxon>Actinomycetota</taxon>
        <taxon>Actinomycetes</taxon>
        <taxon>Propionibacteriales</taxon>
        <taxon>Nocardioidaceae</taxon>
        <taxon>Nocardioides</taxon>
    </lineage>
</organism>
<name>A0A417XV61_9ACTN</name>
<reference evidence="2 3" key="1">
    <citation type="submission" date="2018-09" db="EMBL/GenBank/DDBJ databases">
        <title>Genome sequencing of Nocardioides immobilis CCTCC AB 2017083 for comparison to Nocardioides silvaticus.</title>
        <authorList>
            <person name="Li C."/>
            <person name="Wang G."/>
        </authorList>
    </citation>
    <scope>NUCLEOTIDE SEQUENCE [LARGE SCALE GENOMIC DNA]</scope>
    <source>
        <strain evidence="2 3">CCTCC AB 2017083</strain>
    </source>
</reference>
<keyword evidence="1" id="KW-0472">Membrane</keyword>
<dbReference type="AlphaFoldDB" id="A0A417XV61"/>
<keyword evidence="3" id="KW-1185">Reference proteome</keyword>
<comment type="caution">
    <text evidence="2">The sequence shown here is derived from an EMBL/GenBank/DDBJ whole genome shotgun (WGS) entry which is preliminary data.</text>
</comment>
<sequence>MRHIGRQLRAQWAGYLSIFLFLSVGTAYALPGSNTVFSDDIVDGQVHTADVADDSLTGRDIRILGNRDIANDALGTGQVGESSLGTVPVAGQAGSGRVGTGSCGESPSYIDCGSLPIDLAKPGRLLIIASVVIGTELFVRYVLGPCRLEVNGAPIDASETLFQFDDEGGQTPSTGFPPEGAGGQATLTAVSHVYPTGRQIVGVECSLYAPGEGLDGTGGEADAYVDISAVALSDG</sequence>
<keyword evidence="1" id="KW-1133">Transmembrane helix</keyword>
<dbReference type="Proteomes" id="UP000283644">
    <property type="component" value="Unassembled WGS sequence"/>
</dbReference>
<evidence type="ECO:0000313" key="2">
    <source>
        <dbReference type="EMBL" id="RHW24170.1"/>
    </source>
</evidence>
<protein>
    <submittedName>
        <fullName evidence="2">Uncharacterized protein</fullName>
    </submittedName>
</protein>
<proteinExistence type="predicted"/>